<evidence type="ECO:0000256" key="13">
    <source>
        <dbReference type="HAMAP-Rule" id="MF_00130"/>
    </source>
</evidence>
<dbReference type="GO" id="GO:0007059">
    <property type="term" value="P:chromosome segregation"/>
    <property type="evidence" value="ECO:0007669"/>
    <property type="project" value="UniProtKB-UniRule"/>
</dbReference>
<keyword evidence="7 13" id="KW-0378">Hydrolase</keyword>
<dbReference type="RefSeq" id="WP_107893835.1">
    <property type="nucleotide sequence ID" value="NZ_PYWM01000001.1"/>
</dbReference>
<protein>
    <recommendedName>
        <fullName evidence="12 13">Holliday junction resolvase RecU</fullName>
        <ecNumber evidence="13">3.1.21.10</ecNumber>
    </recommendedName>
    <alternativeName>
        <fullName evidence="13">Recombination protein U homolog</fullName>
    </alternativeName>
</protein>
<evidence type="ECO:0000256" key="7">
    <source>
        <dbReference type="ARBA" id="ARBA00022801"/>
    </source>
</evidence>
<comment type="cofactor">
    <cofactor evidence="13">
        <name>Mg(2+)</name>
        <dbReference type="ChEBI" id="CHEBI:18420"/>
    </cofactor>
    <text evidence="13">Binds 1 Mg(2+) ion per subunit.</text>
</comment>
<comment type="subcellular location">
    <subcellularLocation>
        <location evidence="1 13">Cytoplasm</location>
    </subcellularLocation>
</comment>
<accession>A0A4U2Z7D3</accession>
<dbReference type="EMBL" id="SZPU01000022">
    <property type="protein sequence ID" value="TKI70139.1"/>
    <property type="molecule type" value="Genomic_DNA"/>
</dbReference>
<gene>
    <name evidence="13" type="primary">recU</name>
    <name evidence="14" type="ORF">FC756_08525</name>
</gene>
<keyword evidence="9 13" id="KW-0233">DNA recombination</keyword>
<keyword evidence="3 13" id="KW-0540">Nuclease</keyword>
<organism evidence="14 15">
    <name type="scientific">Lysinibacillus mangiferihumi</name>
    <dbReference type="NCBI Taxonomy" id="1130819"/>
    <lineage>
        <taxon>Bacteria</taxon>
        <taxon>Bacillati</taxon>
        <taxon>Bacillota</taxon>
        <taxon>Bacilli</taxon>
        <taxon>Bacillales</taxon>
        <taxon>Bacillaceae</taxon>
        <taxon>Lysinibacillus</taxon>
    </lineage>
</organism>
<keyword evidence="15" id="KW-1185">Reference proteome</keyword>
<evidence type="ECO:0000256" key="12">
    <source>
        <dbReference type="ARBA" id="ARBA00029523"/>
    </source>
</evidence>
<comment type="function">
    <text evidence="13">Endonuclease that resolves Holliday junction intermediates in genetic recombination. Cleaves mobile four-strand junctions by introducing symmetrical nicks in paired strands. Promotes annealing of linear ssDNA with homologous dsDNA. Required for DNA repair, homologous recombination and chromosome segregation.</text>
</comment>
<dbReference type="GO" id="GO:0006281">
    <property type="term" value="P:DNA repair"/>
    <property type="evidence" value="ECO:0007669"/>
    <property type="project" value="UniProtKB-UniRule"/>
</dbReference>
<dbReference type="CDD" id="cd22354">
    <property type="entry name" value="RecU-like"/>
    <property type="match status" value="1"/>
</dbReference>
<evidence type="ECO:0000313" key="15">
    <source>
        <dbReference type="Proteomes" id="UP000308744"/>
    </source>
</evidence>
<keyword evidence="6 13" id="KW-0227">DNA damage</keyword>
<sequence>MRTQKRQYSRSHANRGQLFENLIDMTNNQYRNNNFADIRKVPSPVKILKVTGNKVDGKLESATWVDYSGIYRGQAIIFDAKETKQKRFPLNNLTDDQYRLLRSWHYMGAKAFLLVCFRIEGKNEPEIYYLKFEQLETAWTAQNNGGAKSIPLQFFRDHCTRIKSGIYTVHYLEAVGGASC</sequence>
<dbReference type="GO" id="GO:0008821">
    <property type="term" value="F:crossover junction DNA endonuclease activity"/>
    <property type="evidence" value="ECO:0007669"/>
    <property type="project" value="UniProtKB-EC"/>
</dbReference>
<dbReference type="GO" id="GO:0005737">
    <property type="term" value="C:cytoplasm"/>
    <property type="evidence" value="ECO:0007669"/>
    <property type="project" value="UniProtKB-SubCell"/>
</dbReference>
<proteinExistence type="inferred from homology"/>
<evidence type="ECO:0000256" key="2">
    <source>
        <dbReference type="ARBA" id="ARBA00022490"/>
    </source>
</evidence>
<evidence type="ECO:0000256" key="9">
    <source>
        <dbReference type="ARBA" id="ARBA00023172"/>
    </source>
</evidence>
<dbReference type="InterPro" id="IPR011335">
    <property type="entry name" value="Restrct_endonuc-II-like"/>
</dbReference>
<feature type="binding site" evidence="13">
    <location>
        <position position="66"/>
    </location>
    <ligand>
        <name>Mg(2+)</name>
        <dbReference type="ChEBI" id="CHEBI:18420"/>
    </ligand>
</feature>
<keyword evidence="5 13" id="KW-0255">Endonuclease</keyword>
<keyword evidence="2 13" id="KW-0963">Cytoplasm</keyword>
<dbReference type="Proteomes" id="UP000308744">
    <property type="component" value="Unassembled WGS sequence"/>
</dbReference>
<dbReference type="Gene3D" id="3.40.1350.10">
    <property type="match status" value="1"/>
</dbReference>
<evidence type="ECO:0000313" key="14">
    <source>
        <dbReference type="EMBL" id="TKI70139.1"/>
    </source>
</evidence>
<reference evidence="14 15" key="1">
    <citation type="submission" date="2019-04" db="EMBL/GenBank/DDBJ databases">
        <title>Lysinibacillus genome sequencing.</title>
        <authorList>
            <person name="Dunlap C."/>
        </authorList>
    </citation>
    <scope>NUCLEOTIDE SEQUENCE [LARGE SCALE GENOMIC DNA]</scope>
    <source>
        <strain evidence="14 15">CCTCC AB 2010389</strain>
    </source>
</reference>
<evidence type="ECO:0000256" key="6">
    <source>
        <dbReference type="ARBA" id="ARBA00022763"/>
    </source>
</evidence>
<comment type="caution">
    <text evidence="14">The sequence shown here is derived from an EMBL/GenBank/DDBJ whole genome shotgun (WGS) entry which is preliminary data.</text>
</comment>
<name>A0A4U2Z7D3_9BACI</name>
<dbReference type="SUPFAM" id="SSF52980">
    <property type="entry name" value="Restriction endonuclease-like"/>
    <property type="match status" value="1"/>
</dbReference>
<evidence type="ECO:0000256" key="4">
    <source>
        <dbReference type="ARBA" id="ARBA00022723"/>
    </source>
</evidence>
<dbReference type="AlphaFoldDB" id="A0A4U2Z7D3"/>
<evidence type="ECO:0000256" key="11">
    <source>
        <dbReference type="ARBA" id="ARBA00023447"/>
    </source>
</evidence>
<evidence type="ECO:0000256" key="8">
    <source>
        <dbReference type="ARBA" id="ARBA00022842"/>
    </source>
</evidence>
<comment type="caution">
    <text evidence="13">Lacks conserved residue(s) required for the propagation of feature annotation.</text>
</comment>
<feature type="binding site" evidence="13">
    <location>
        <position position="97"/>
    </location>
    <ligand>
        <name>Mg(2+)</name>
        <dbReference type="ChEBI" id="CHEBI:18420"/>
    </ligand>
</feature>
<evidence type="ECO:0000256" key="1">
    <source>
        <dbReference type="ARBA" id="ARBA00004496"/>
    </source>
</evidence>
<dbReference type="Pfam" id="PF03838">
    <property type="entry name" value="RecU"/>
    <property type="match status" value="1"/>
</dbReference>
<dbReference type="HAMAP" id="MF_00130">
    <property type="entry name" value="RecU"/>
    <property type="match status" value="1"/>
</dbReference>
<dbReference type="InterPro" id="IPR004612">
    <property type="entry name" value="Resolv_RecU"/>
</dbReference>
<dbReference type="GO" id="GO:0006310">
    <property type="term" value="P:DNA recombination"/>
    <property type="evidence" value="ECO:0007669"/>
    <property type="project" value="UniProtKB-UniRule"/>
</dbReference>
<keyword evidence="8 13" id="KW-0460">Magnesium</keyword>
<evidence type="ECO:0000256" key="5">
    <source>
        <dbReference type="ARBA" id="ARBA00022759"/>
    </source>
</evidence>
<feature type="binding site" evidence="13">
    <location>
        <position position="79"/>
    </location>
    <ligand>
        <name>Mg(2+)</name>
        <dbReference type="ChEBI" id="CHEBI:18420"/>
    </ligand>
</feature>
<comment type="catalytic activity">
    <reaction evidence="13">
        <text>Endonucleolytic cleavage at a junction such as a reciprocal single-stranded crossover between two homologous DNA duplexes (Holliday junction).</text>
        <dbReference type="EC" id="3.1.21.10"/>
    </reaction>
</comment>
<dbReference type="InterPro" id="IPR011856">
    <property type="entry name" value="tRNA_endonuc-like_dom_sf"/>
</dbReference>
<feature type="site" description="Transition state stabilizer" evidence="13">
    <location>
        <position position="81"/>
    </location>
</feature>
<comment type="similarity">
    <text evidence="11 13">Belongs to the RecU family.</text>
</comment>
<dbReference type="GO" id="GO:0000287">
    <property type="term" value="F:magnesium ion binding"/>
    <property type="evidence" value="ECO:0007669"/>
    <property type="project" value="UniProtKB-UniRule"/>
</dbReference>
<keyword evidence="10 13" id="KW-0234">DNA repair</keyword>
<evidence type="ECO:0000256" key="3">
    <source>
        <dbReference type="ARBA" id="ARBA00022722"/>
    </source>
</evidence>
<evidence type="ECO:0000256" key="10">
    <source>
        <dbReference type="ARBA" id="ARBA00023204"/>
    </source>
</evidence>
<keyword evidence="4 13" id="KW-0479">Metal-binding</keyword>
<dbReference type="EC" id="3.1.21.10" evidence="13"/>
<dbReference type="GO" id="GO:0003676">
    <property type="term" value="F:nucleic acid binding"/>
    <property type="evidence" value="ECO:0007669"/>
    <property type="project" value="InterPro"/>
</dbReference>